<feature type="chain" id="PRO_5036447928" description="C1q domain-containing protein" evidence="4">
    <location>
        <begin position="21"/>
        <end position="271"/>
    </location>
</feature>
<protein>
    <recommendedName>
        <fullName evidence="5">C1q domain-containing protein</fullName>
    </recommendedName>
</protein>
<dbReference type="SUPFAM" id="SSF49842">
    <property type="entry name" value="TNF-like"/>
    <property type="match status" value="1"/>
</dbReference>
<dbReference type="PANTHER" id="PTHR15427">
    <property type="entry name" value="EMILIN ELASTIN MICROFIBRIL INTERFACE-LOCATED PROTEIN ELASTIN MICROFIBRIL INTERFACER"/>
    <property type="match status" value="1"/>
</dbReference>
<dbReference type="Gene3D" id="2.60.120.40">
    <property type="match status" value="1"/>
</dbReference>
<dbReference type="PRINTS" id="PR00007">
    <property type="entry name" value="COMPLEMNTC1Q"/>
</dbReference>
<dbReference type="SMART" id="SM00110">
    <property type="entry name" value="C1Q"/>
    <property type="match status" value="1"/>
</dbReference>
<dbReference type="GO" id="GO:0005581">
    <property type="term" value="C:collagen trimer"/>
    <property type="evidence" value="ECO:0007669"/>
    <property type="project" value="UniProtKB-KW"/>
</dbReference>
<dbReference type="OrthoDB" id="6139560at2759"/>
<reference evidence="6" key="1">
    <citation type="submission" date="2022-08" db="UniProtKB">
        <authorList>
            <consortium name="EnsemblMetazoa"/>
        </authorList>
    </citation>
    <scope>IDENTIFICATION</scope>
    <source>
        <strain evidence="6">05x7-T-G4-1.051#20</strain>
    </source>
</reference>
<dbReference type="OMA" id="YANFEDR"/>
<feature type="domain" description="C1q" evidence="5">
    <location>
        <begin position="134"/>
        <end position="271"/>
    </location>
</feature>
<dbReference type="InterPro" id="IPR001073">
    <property type="entry name" value="C1q_dom"/>
</dbReference>
<evidence type="ECO:0000256" key="2">
    <source>
        <dbReference type="ARBA" id="ARBA00022525"/>
    </source>
</evidence>
<evidence type="ECO:0000313" key="6">
    <source>
        <dbReference type="EnsemblMetazoa" id="G8587.1:cds"/>
    </source>
</evidence>
<feature type="coiled-coil region" evidence="3">
    <location>
        <begin position="23"/>
        <end position="64"/>
    </location>
</feature>
<evidence type="ECO:0000256" key="3">
    <source>
        <dbReference type="SAM" id="Coils"/>
    </source>
</evidence>
<keyword evidence="2" id="KW-0964">Secreted</keyword>
<dbReference type="Pfam" id="PF00386">
    <property type="entry name" value="C1q"/>
    <property type="match status" value="1"/>
</dbReference>
<evidence type="ECO:0000256" key="4">
    <source>
        <dbReference type="SAM" id="SignalP"/>
    </source>
</evidence>
<organism evidence="6 7">
    <name type="scientific">Magallana gigas</name>
    <name type="common">Pacific oyster</name>
    <name type="synonym">Crassostrea gigas</name>
    <dbReference type="NCBI Taxonomy" id="29159"/>
    <lineage>
        <taxon>Eukaryota</taxon>
        <taxon>Metazoa</taxon>
        <taxon>Spiralia</taxon>
        <taxon>Lophotrochozoa</taxon>
        <taxon>Mollusca</taxon>
        <taxon>Bivalvia</taxon>
        <taxon>Autobranchia</taxon>
        <taxon>Pteriomorphia</taxon>
        <taxon>Ostreida</taxon>
        <taxon>Ostreoidea</taxon>
        <taxon>Ostreidae</taxon>
        <taxon>Magallana</taxon>
    </lineage>
</organism>
<dbReference type="EnsemblMetazoa" id="G8587.1">
    <property type="protein sequence ID" value="G8587.1:cds"/>
    <property type="gene ID" value="G8587"/>
</dbReference>
<keyword evidence="7" id="KW-1185">Reference proteome</keyword>
<dbReference type="InterPro" id="IPR008983">
    <property type="entry name" value="Tumour_necrosis_fac-like_dom"/>
</dbReference>
<dbReference type="PANTHER" id="PTHR15427:SF33">
    <property type="entry name" value="COLLAGEN IV NC1 DOMAIN-CONTAINING PROTEIN"/>
    <property type="match status" value="1"/>
</dbReference>
<accession>A0A8W8P312</accession>
<dbReference type="PROSITE" id="PS50871">
    <property type="entry name" value="C1Q"/>
    <property type="match status" value="1"/>
</dbReference>
<dbReference type="Proteomes" id="UP000005408">
    <property type="component" value="Unassembled WGS sequence"/>
</dbReference>
<evidence type="ECO:0000259" key="5">
    <source>
        <dbReference type="PROSITE" id="PS50871"/>
    </source>
</evidence>
<evidence type="ECO:0000313" key="7">
    <source>
        <dbReference type="Proteomes" id="UP000005408"/>
    </source>
</evidence>
<comment type="subcellular location">
    <subcellularLocation>
        <location evidence="1">Secreted</location>
    </subcellularLocation>
</comment>
<keyword evidence="3" id="KW-0175">Coiled coil</keyword>
<dbReference type="AlphaFoldDB" id="A0A8W8P312"/>
<sequence>MGLDLLLFCALAFASQGVHGFAHNNLVETVENLQKQLKLLSNVVDRLEADNDALNTRVKALEELQVGKAGEHDRAYNSLEVDAVDPEKIDMHVLSDLKSSKYRYENEPHKWSSYESQNMDKYSVDRKRIVNQPVSSDGVAFFAYLSSNEPTVGSHQTFVFDVDHTNIGGHYNHHTGIFTCPSHGVYVFSWSIYCGSGGYVISELVVNSSPVSGKYVGARSVSNQLSSTDLAIIQLNTGDAVYVRTPPSHAANGLVFSDPLYRSTFSGWKLF</sequence>
<keyword evidence="4" id="KW-0732">Signal</keyword>
<feature type="signal peptide" evidence="4">
    <location>
        <begin position="1"/>
        <end position="20"/>
    </location>
</feature>
<proteinExistence type="predicted"/>
<evidence type="ECO:0000256" key="1">
    <source>
        <dbReference type="ARBA" id="ARBA00004613"/>
    </source>
</evidence>
<name>A0A8W8P312_MAGGI</name>
<dbReference type="InterPro" id="IPR050392">
    <property type="entry name" value="Collagen/C1q_domain"/>
</dbReference>